<dbReference type="EMBL" id="AP027144">
    <property type="protein sequence ID" value="BDV36458.1"/>
    <property type="molecule type" value="Genomic_DNA"/>
</dbReference>
<keyword evidence="7" id="KW-0614">Plasmid</keyword>
<dbReference type="InterPro" id="IPR012337">
    <property type="entry name" value="RNaseH-like_sf"/>
</dbReference>
<dbReference type="InterPro" id="IPR052183">
    <property type="entry name" value="IS_Transposase"/>
</dbReference>
<dbReference type="RefSeq" id="WP_413661935.1">
    <property type="nucleotide sequence ID" value="NZ_AP027144.1"/>
</dbReference>
<organism evidence="7 8">
    <name type="scientific">Methylocystis iwaonis</name>
    <dbReference type="NCBI Taxonomy" id="2885079"/>
    <lineage>
        <taxon>Bacteria</taxon>
        <taxon>Pseudomonadati</taxon>
        <taxon>Pseudomonadota</taxon>
        <taxon>Alphaproteobacteria</taxon>
        <taxon>Hyphomicrobiales</taxon>
        <taxon>Methylocystaceae</taxon>
        <taxon>Methylocystis</taxon>
    </lineage>
</organism>
<keyword evidence="3" id="KW-0238">DNA-binding</keyword>
<evidence type="ECO:0000256" key="3">
    <source>
        <dbReference type="ARBA" id="ARBA00023125"/>
    </source>
</evidence>
<dbReference type="PROSITE" id="PS50994">
    <property type="entry name" value="INTEGRASE"/>
    <property type="match status" value="1"/>
</dbReference>
<keyword evidence="4" id="KW-0233">DNA recombination</keyword>
<feature type="domain" description="Integrase catalytic" evidence="6">
    <location>
        <begin position="68"/>
        <end position="225"/>
    </location>
</feature>
<evidence type="ECO:0000313" key="7">
    <source>
        <dbReference type="EMBL" id="BDV36458.1"/>
    </source>
</evidence>
<keyword evidence="2" id="KW-0815">Transposition</keyword>
<accession>A0ABM8EES6</accession>
<evidence type="ECO:0000256" key="2">
    <source>
        <dbReference type="ARBA" id="ARBA00022578"/>
    </source>
</evidence>
<geneLocation type="plasmid" evidence="7 8">
    <name>pSS37A-Re-2</name>
</geneLocation>
<dbReference type="InterPro" id="IPR032874">
    <property type="entry name" value="DDE_dom"/>
</dbReference>
<dbReference type="PANTHER" id="PTHR35528:SF3">
    <property type="entry name" value="BLL1675 PROTEIN"/>
    <property type="match status" value="1"/>
</dbReference>
<dbReference type="SUPFAM" id="SSF53098">
    <property type="entry name" value="Ribonuclease H-like"/>
    <property type="match status" value="1"/>
</dbReference>
<dbReference type="NCBIfam" id="NF033587">
    <property type="entry name" value="transpos_IS6"/>
    <property type="match status" value="1"/>
</dbReference>
<evidence type="ECO:0000256" key="5">
    <source>
        <dbReference type="SAM" id="MobiDB-lite"/>
    </source>
</evidence>
<dbReference type="InterPro" id="IPR036397">
    <property type="entry name" value="RNaseH_sf"/>
</dbReference>
<dbReference type="PANTHER" id="PTHR35528">
    <property type="entry name" value="BLL1675 PROTEIN"/>
    <property type="match status" value="1"/>
</dbReference>
<protein>
    <submittedName>
        <fullName evidence="7">IS6 family transposase</fullName>
    </submittedName>
</protein>
<sequence>MLSVDELFKGRHFEREIIILCVRWYLRYKLSFRDLMEMMAERSLSLAHTTIMRWVQRYVPEFEKRWNRFARPAGGSWRVDETYVKIKGRWTYLYRAVDKAGKTVDFLLRAKRAVAAAKAFFRRAFAKHGRLPQKITLDAYQASHRAARELLAQRQGGQRMRIRSSKYLNNLIEQDHHSVKLRLSPMLGFKRFRHAAITIAGVELMHRIRKGQFKLEPREKPRRKSGARCSLPDPNAMTHPTSHGRFHNLHQSPLARRR</sequence>
<evidence type="ECO:0000256" key="4">
    <source>
        <dbReference type="ARBA" id="ARBA00023172"/>
    </source>
</evidence>
<keyword evidence="8" id="KW-1185">Reference proteome</keyword>
<dbReference type="InterPro" id="IPR001584">
    <property type="entry name" value="Integrase_cat-core"/>
</dbReference>
<evidence type="ECO:0000313" key="8">
    <source>
        <dbReference type="Proteomes" id="UP001317629"/>
    </source>
</evidence>
<proteinExistence type="predicted"/>
<dbReference type="Gene3D" id="3.30.420.10">
    <property type="entry name" value="Ribonuclease H-like superfamily/Ribonuclease H"/>
    <property type="match status" value="1"/>
</dbReference>
<dbReference type="Proteomes" id="UP001317629">
    <property type="component" value="Plasmid pSS37A-Re-2"/>
</dbReference>
<comment type="function">
    <text evidence="1">Involved in the transposition of the insertion sequence.</text>
</comment>
<reference evidence="7 8" key="1">
    <citation type="journal article" date="2023" name="Int. J. Syst. Evol. Microbiol.">
        <title>Methylocystis iwaonis sp. nov., a type II methane-oxidizing bacterium from surface soil of a rice paddy field in Japan, and emended description of the genus Methylocystis (ex Whittenbury et al. 1970) Bowman et al. 1993.</title>
        <authorList>
            <person name="Kaise H."/>
            <person name="Sawadogo J.B."/>
            <person name="Alam M.S."/>
            <person name="Ueno C."/>
            <person name="Dianou D."/>
            <person name="Shinjo R."/>
            <person name="Asakawa S."/>
        </authorList>
    </citation>
    <scope>NUCLEOTIDE SEQUENCE [LARGE SCALE GENOMIC DNA]</scope>
    <source>
        <strain evidence="7 8">SS37A-Re</strain>
    </source>
</reference>
<gene>
    <name evidence="7" type="ORF">SS37A_39880</name>
</gene>
<evidence type="ECO:0000259" key="6">
    <source>
        <dbReference type="PROSITE" id="PS50994"/>
    </source>
</evidence>
<feature type="region of interest" description="Disordered" evidence="5">
    <location>
        <begin position="213"/>
        <end position="258"/>
    </location>
</feature>
<name>A0ABM8EES6_9HYPH</name>
<evidence type="ECO:0000256" key="1">
    <source>
        <dbReference type="ARBA" id="ARBA00002286"/>
    </source>
</evidence>
<dbReference type="InterPro" id="IPR047930">
    <property type="entry name" value="Transpos_IS6"/>
</dbReference>
<dbReference type="Pfam" id="PF13610">
    <property type="entry name" value="DDE_Tnp_IS240"/>
    <property type="match status" value="1"/>
</dbReference>